<evidence type="ECO:0000256" key="2">
    <source>
        <dbReference type="PROSITE-ProRule" id="PRU00335"/>
    </source>
</evidence>
<dbReference type="InterPro" id="IPR001647">
    <property type="entry name" value="HTH_TetR"/>
</dbReference>
<comment type="caution">
    <text evidence="4">The sequence shown here is derived from an EMBL/GenBank/DDBJ whole genome shotgun (WGS) entry which is preliminary data.</text>
</comment>
<dbReference type="Proteomes" id="UP001645039">
    <property type="component" value="Unassembled WGS sequence"/>
</dbReference>
<feature type="domain" description="HTH tetR-type" evidence="3">
    <location>
        <begin position="1"/>
        <end position="61"/>
    </location>
</feature>
<sequence>MIDREQLLDLAEGVIASGGAASLSFGSLAKAASLSKASVQTVFGTREAMVEALLARWMVREAEEYQAILGDNRTADARLKAHLQSTQREESHVGRTVSAMLATLASSGYASSEMQSWYRVRIDDLDANDWESRQRRLAYLAAEGAFLLRNLVGLEIDDDKWALIFRDIEEMVG</sequence>
<evidence type="ECO:0000259" key="3">
    <source>
        <dbReference type="PROSITE" id="PS50977"/>
    </source>
</evidence>
<dbReference type="PROSITE" id="PS50977">
    <property type="entry name" value="HTH_TETR_2"/>
    <property type="match status" value="1"/>
</dbReference>
<dbReference type="Pfam" id="PF17937">
    <property type="entry name" value="TetR_C_28"/>
    <property type="match status" value="1"/>
</dbReference>
<dbReference type="Gene3D" id="1.10.357.10">
    <property type="entry name" value="Tetracycline Repressor, domain 2"/>
    <property type="match status" value="1"/>
</dbReference>
<keyword evidence="1 2" id="KW-0238">DNA-binding</keyword>
<evidence type="ECO:0000313" key="4">
    <source>
        <dbReference type="EMBL" id="MBE0398853.1"/>
    </source>
</evidence>
<proteinExistence type="predicted"/>
<dbReference type="EMBL" id="RRZD01000001">
    <property type="protein sequence ID" value="MBE0398853.1"/>
    <property type="molecule type" value="Genomic_DNA"/>
</dbReference>
<feature type="DNA-binding region" description="H-T-H motif" evidence="2">
    <location>
        <begin position="24"/>
        <end position="43"/>
    </location>
</feature>
<reference evidence="4 5" key="1">
    <citation type="submission" date="2020-07" db="EMBL/GenBank/DDBJ databases">
        <title>Halophilic bacteria isolated from french cheeses.</title>
        <authorList>
            <person name="Kothe C.I."/>
            <person name="Farah-Kraiem B."/>
            <person name="Renault P."/>
            <person name="Dridi B."/>
        </authorList>
    </citation>
    <scope>NUCLEOTIDE SEQUENCE [LARGE SCALE GENOMIC DNA]</scope>
    <source>
        <strain evidence="4 5">FME1</strain>
    </source>
</reference>
<organism evidence="4 5">
    <name type="scientific">Halomonas casei</name>
    <dbReference type="NCBI Taxonomy" id="2742613"/>
    <lineage>
        <taxon>Bacteria</taxon>
        <taxon>Pseudomonadati</taxon>
        <taxon>Pseudomonadota</taxon>
        <taxon>Gammaproteobacteria</taxon>
        <taxon>Oceanospirillales</taxon>
        <taxon>Halomonadaceae</taxon>
        <taxon>Halomonas</taxon>
    </lineage>
</organism>
<keyword evidence="5" id="KW-1185">Reference proteome</keyword>
<dbReference type="InterPro" id="IPR041479">
    <property type="entry name" value="TetR_CgmR_C"/>
</dbReference>
<protein>
    <submittedName>
        <fullName evidence="4">TetR/AcrR family transcriptional regulator</fullName>
    </submittedName>
</protein>
<evidence type="ECO:0000256" key="1">
    <source>
        <dbReference type="ARBA" id="ARBA00023125"/>
    </source>
</evidence>
<gene>
    <name evidence="4" type="ORF">EI168_01860</name>
</gene>
<dbReference type="InterPro" id="IPR009057">
    <property type="entry name" value="Homeodomain-like_sf"/>
</dbReference>
<evidence type="ECO:0000313" key="5">
    <source>
        <dbReference type="Proteomes" id="UP001645039"/>
    </source>
</evidence>
<dbReference type="RefSeq" id="WP_176483354.1">
    <property type="nucleotide sequence ID" value="NZ_CBCSBM010000003.1"/>
</dbReference>
<dbReference type="SUPFAM" id="SSF46689">
    <property type="entry name" value="Homeodomain-like"/>
    <property type="match status" value="1"/>
</dbReference>
<accession>A0ABR9EXA6</accession>
<name>A0ABR9EXA6_9GAMM</name>